<evidence type="ECO:0000313" key="1">
    <source>
        <dbReference type="EMBL" id="KKK94319.1"/>
    </source>
</evidence>
<name>A0A0F9BV56_9ZZZZ</name>
<gene>
    <name evidence="1" type="ORF">LCGC14_2684030</name>
</gene>
<proteinExistence type="predicted"/>
<protein>
    <submittedName>
        <fullName evidence="1">Uncharacterized protein</fullName>
    </submittedName>
</protein>
<comment type="caution">
    <text evidence="1">The sequence shown here is derived from an EMBL/GenBank/DDBJ whole genome shotgun (WGS) entry which is preliminary data.</text>
</comment>
<accession>A0A0F9BV56</accession>
<dbReference type="EMBL" id="LAZR01047395">
    <property type="protein sequence ID" value="KKK94319.1"/>
    <property type="molecule type" value="Genomic_DNA"/>
</dbReference>
<organism evidence="1">
    <name type="scientific">marine sediment metagenome</name>
    <dbReference type="NCBI Taxonomy" id="412755"/>
    <lineage>
        <taxon>unclassified sequences</taxon>
        <taxon>metagenomes</taxon>
        <taxon>ecological metagenomes</taxon>
    </lineage>
</organism>
<sequence>MRGLRHREYRPDYGVADDVESNDSVRTKEQRDKTMEWWSSEFMPAMDKEYGRVVLVGNNLHNDSLMSKQKKIIEKTGIGIYRRYPIVQNGEILWKERYNEEDLKRLRAVSSSRYYQREYELKLIPADGQVIKKVSYYTELPKIKALSLGVDLAISEKETADFTSANALARGIDNNFYNLKNIAGRWGFNTTLEQVHGLYEWLQKAFFVLGFPHHWSLLRTFLTTQSLAPLSSKEVFSA</sequence>
<dbReference type="AlphaFoldDB" id="A0A0F9BV56"/>
<reference evidence="1" key="1">
    <citation type="journal article" date="2015" name="Nature">
        <title>Complex archaea that bridge the gap between prokaryotes and eukaryotes.</title>
        <authorList>
            <person name="Spang A."/>
            <person name="Saw J.H."/>
            <person name="Jorgensen S.L."/>
            <person name="Zaremba-Niedzwiedzka K."/>
            <person name="Martijn J."/>
            <person name="Lind A.E."/>
            <person name="van Eijk R."/>
            <person name="Schleper C."/>
            <person name="Guy L."/>
            <person name="Ettema T.J."/>
        </authorList>
    </citation>
    <scope>NUCLEOTIDE SEQUENCE</scope>
</reference>